<sequence>MQFERLAGDLGRTEGPVFAGSGDVLVTSMDRGHLYSVDADGVTARVMNTGGEPNGLTEGPDGRLYVAQNGGRGPWNIRPICPGGVQVVDPVAGSLRWLTMDPVSPNDLCFGPDGALYVTDPTRTPARNDGRLWRVDPLTGVAVLLRSVPWYPNGIGFGPEPDFVYVASTGESVIRRIEFSPDGLGAEHDFITMPYGHPDGFAFDTDGNMIIATVGTESDLSAPGELQVWSPEGTLSERIQLGSGHYYTNVALSGDGRLIVTDTDDCAVLVADGWPGKGLPLHPHRV</sequence>
<evidence type="ECO:0000259" key="1">
    <source>
        <dbReference type="Pfam" id="PF08450"/>
    </source>
</evidence>
<evidence type="ECO:0000313" key="3">
    <source>
        <dbReference type="Proteomes" id="UP001500449"/>
    </source>
</evidence>
<dbReference type="InterPro" id="IPR011042">
    <property type="entry name" value="6-blade_b-propeller_TolB-like"/>
</dbReference>
<dbReference type="Gene3D" id="2.120.10.30">
    <property type="entry name" value="TolB, C-terminal domain"/>
    <property type="match status" value="1"/>
</dbReference>
<dbReference type="EMBL" id="BAAAQK010000005">
    <property type="protein sequence ID" value="GAA1844746.1"/>
    <property type="molecule type" value="Genomic_DNA"/>
</dbReference>
<dbReference type="InterPro" id="IPR051262">
    <property type="entry name" value="SMP-30/CGR1_Lactonase"/>
</dbReference>
<dbReference type="Proteomes" id="UP001500449">
    <property type="component" value="Unassembled WGS sequence"/>
</dbReference>
<accession>A0ABN2MZC5</accession>
<organism evidence="2 3">
    <name type="scientific">Pseudonocardia ailaonensis</name>
    <dbReference type="NCBI Taxonomy" id="367279"/>
    <lineage>
        <taxon>Bacteria</taxon>
        <taxon>Bacillati</taxon>
        <taxon>Actinomycetota</taxon>
        <taxon>Actinomycetes</taxon>
        <taxon>Pseudonocardiales</taxon>
        <taxon>Pseudonocardiaceae</taxon>
        <taxon>Pseudonocardia</taxon>
    </lineage>
</organism>
<gene>
    <name evidence="2" type="ORF">GCM10009836_25290</name>
</gene>
<proteinExistence type="predicted"/>
<dbReference type="RefSeq" id="WP_344415764.1">
    <property type="nucleotide sequence ID" value="NZ_BAAAQK010000005.1"/>
</dbReference>
<comment type="caution">
    <text evidence="2">The sequence shown here is derived from an EMBL/GenBank/DDBJ whole genome shotgun (WGS) entry which is preliminary data.</text>
</comment>
<protein>
    <submittedName>
        <fullName evidence="2">SMP-30/gluconolactonase/LRE family protein</fullName>
    </submittedName>
</protein>
<dbReference type="InterPro" id="IPR013658">
    <property type="entry name" value="SGL"/>
</dbReference>
<evidence type="ECO:0000313" key="2">
    <source>
        <dbReference type="EMBL" id="GAA1844746.1"/>
    </source>
</evidence>
<keyword evidence="3" id="KW-1185">Reference proteome</keyword>
<dbReference type="Pfam" id="PF08450">
    <property type="entry name" value="SGL"/>
    <property type="match status" value="1"/>
</dbReference>
<name>A0ABN2MZC5_9PSEU</name>
<dbReference type="SUPFAM" id="SSF63829">
    <property type="entry name" value="Calcium-dependent phosphotriesterase"/>
    <property type="match status" value="1"/>
</dbReference>
<dbReference type="PANTHER" id="PTHR47572">
    <property type="entry name" value="LIPOPROTEIN-RELATED"/>
    <property type="match status" value="1"/>
</dbReference>
<feature type="domain" description="SMP-30/Gluconolactonase/LRE-like region" evidence="1">
    <location>
        <begin position="13"/>
        <end position="261"/>
    </location>
</feature>
<dbReference type="PANTHER" id="PTHR47572:SF5">
    <property type="entry name" value="BLR2277 PROTEIN"/>
    <property type="match status" value="1"/>
</dbReference>
<reference evidence="2 3" key="1">
    <citation type="journal article" date="2019" name="Int. J. Syst. Evol. Microbiol.">
        <title>The Global Catalogue of Microorganisms (GCM) 10K type strain sequencing project: providing services to taxonomists for standard genome sequencing and annotation.</title>
        <authorList>
            <consortium name="The Broad Institute Genomics Platform"/>
            <consortium name="The Broad Institute Genome Sequencing Center for Infectious Disease"/>
            <person name="Wu L."/>
            <person name="Ma J."/>
        </authorList>
    </citation>
    <scope>NUCLEOTIDE SEQUENCE [LARGE SCALE GENOMIC DNA]</scope>
    <source>
        <strain evidence="2 3">JCM 16009</strain>
    </source>
</reference>